<keyword evidence="5 8" id="KW-0067">ATP-binding</keyword>
<name>A0A2K8L2A9_9PROT</name>
<dbReference type="Proteomes" id="UP000231637">
    <property type="component" value="Chromosome"/>
</dbReference>
<feature type="transmembrane region" description="Helical" evidence="8">
    <location>
        <begin position="53"/>
        <end position="72"/>
    </location>
</feature>
<evidence type="ECO:0000313" key="10">
    <source>
        <dbReference type="Proteomes" id="UP000231637"/>
    </source>
</evidence>
<evidence type="ECO:0000256" key="1">
    <source>
        <dbReference type="ARBA" id="ARBA00004141"/>
    </source>
</evidence>
<keyword evidence="7 8" id="KW-0472">Membrane</keyword>
<keyword evidence="6 8" id="KW-1133">Transmembrane helix</keyword>
<feature type="transmembrane region" description="Helical" evidence="8">
    <location>
        <begin position="20"/>
        <end position="37"/>
    </location>
</feature>
<dbReference type="GO" id="GO:0005471">
    <property type="term" value="F:ATP:ADP antiporter activity"/>
    <property type="evidence" value="ECO:0007669"/>
    <property type="project" value="InterPro"/>
</dbReference>
<keyword evidence="2 8" id="KW-0813">Transport</keyword>
<dbReference type="GO" id="GO:0016020">
    <property type="term" value="C:membrane"/>
    <property type="evidence" value="ECO:0007669"/>
    <property type="project" value="UniProtKB-SubCell"/>
</dbReference>
<dbReference type="KEGG" id="mfn:Ga0123462_0590"/>
<dbReference type="EMBL" id="CP018800">
    <property type="protein sequence ID" value="ATX81460.1"/>
    <property type="molecule type" value="Genomic_DNA"/>
</dbReference>
<evidence type="ECO:0000256" key="4">
    <source>
        <dbReference type="ARBA" id="ARBA00022741"/>
    </source>
</evidence>
<dbReference type="GO" id="GO:0005524">
    <property type="term" value="F:ATP binding"/>
    <property type="evidence" value="ECO:0007669"/>
    <property type="project" value="UniProtKB-KW"/>
</dbReference>
<accession>A0A2K8L2A9</accession>
<feature type="transmembrane region" description="Helical" evidence="8">
    <location>
        <begin position="84"/>
        <end position="103"/>
    </location>
</feature>
<keyword evidence="10" id="KW-1185">Reference proteome</keyword>
<evidence type="ECO:0000256" key="5">
    <source>
        <dbReference type="ARBA" id="ARBA00022840"/>
    </source>
</evidence>
<evidence type="ECO:0000256" key="6">
    <source>
        <dbReference type="ARBA" id="ARBA00022989"/>
    </source>
</evidence>
<comment type="subcellular location">
    <subcellularLocation>
        <location evidence="1 8">Membrane</location>
        <topology evidence="1 8">Multi-pass membrane protein</topology>
    </subcellularLocation>
</comment>
<dbReference type="SUPFAM" id="SSF103473">
    <property type="entry name" value="MFS general substrate transporter"/>
    <property type="match status" value="1"/>
</dbReference>
<dbReference type="PANTHER" id="PTHR43596">
    <property type="entry name" value="ADP,ATP CARRIER PROTEIN"/>
    <property type="match status" value="1"/>
</dbReference>
<proteinExistence type="inferred from homology"/>
<evidence type="ECO:0000256" key="7">
    <source>
        <dbReference type="ARBA" id="ARBA00023136"/>
    </source>
</evidence>
<feature type="transmembrane region" description="Helical" evidence="8">
    <location>
        <begin position="170"/>
        <end position="189"/>
    </location>
</feature>
<evidence type="ECO:0000313" key="9">
    <source>
        <dbReference type="EMBL" id="ATX81460.1"/>
    </source>
</evidence>
<dbReference type="Gene3D" id="1.20.1250.20">
    <property type="entry name" value="MFS general substrate transporter like domains"/>
    <property type="match status" value="1"/>
</dbReference>
<feature type="transmembrane region" description="Helical" evidence="8">
    <location>
        <begin position="109"/>
        <end position="132"/>
    </location>
</feature>
<dbReference type="AlphaFoldDB" id="A0A2K8L2A9"/>
<feature type="transmembrane region" description="Helical" evidence="8">
    <location>
        <begin position="224"/>
        <end position="246"/>
    </location>
</feature>
<dbReference type="RefSeq" id="WP_100264919.1">
    <property type="nucleotide sequence ID" value="NZ_CP018800.1"/>
</dbReference>
<keyword evidence="4 8" id="KW-0547">Nucleotide-binding</keyword>
<dbReference type="InterPro" id="IPR036259">
    <property type="entry name" value="MFS_trans_sf"/>
</dbReference>
<feature type="transmembrane region" description="Helical" evidence="8">
    <location>
        <begin position="266"/>
        <end position="286"/>
    </location>
</feature>
<evidence type="ECO:0000256" key="3">
    <source>
        <dbReference type="ARBA" id="ARBA00022692"/>
    </source>
</evidence>
<sequence length="423" mass="46925">MTNLIARAWADFRSPEGVATLRFAIRLFLILLAYYLLKPVREELILDGGSAEIRSYALAGQAALLLILVPFYSQIIKHLHGDKLFHIVTLFLAANIGVFYLLGSSGMDIGVPFFIWLGIFSVVQISQFWTMVSDYHCVEKGKRLTSYIAIGGSLGAMIGAMIAKTLYLELGAFGLMLLAIGMLVVAVVLPGANVEMRKDHHDESNDESIRHMLGGLKRVMDVPYLRWIAASVVLLNLINSTGEYILADFVTAEKSGKEIGEFYSTFYLYVNIATLVLQAFVVRPLYQVIGVGGALISLAVFNLSMYLSVLAFPVLAWFAIVKMADNSIDYSVANTTKQILFLPLDRFTRYEGMLAVNTFFTRFGDLIQGGIIFLVISVLALPTMFLVGSNIVLCLLWLFVTFNVSKRFKKWSKESDGLEEPAA</sequence>
<protein>
    <recommendedName>
        <fullName evidence="8">ADP,ATP carrier protein</fullName>
    </recommendedName>
</protein>
<keyword evidence="3 8" id="KW-0812">Transmembrane</keyword>
<gene>
    <name evidence="9" type="ORF">Ga0123462_0590</name>
</gene>
<organism evidence="9 10">
    <name type="scientific">Mariprofundus ferrinatatus</name>
    <dbReference type="NCBI Taxonomy" id="1921087"/>
    <lineage>
        <taxon>Bacteria</taxon>
        <taxon>Pseudomonadati</taxon>
        <taxon>Pseudomonadota</taxon>
        <taxon>Candidatius Mariprofundia</taxon>
        <taxon>Mariprofundales</taxon>
        <taxon>Mariprofundaceae</taxon>
        <taxon>Mariprofundus</taxon>
    </lineage>
</organism>
<dbReference type="OrthoDB" id="199378at2"/>
<feature type="transmembrane region" description="Helical" evidence="8">
    <location>
        <begin position="371"/>
        <end position="400"/>
    </location>
</feature>
<comment type="similarity">
    <text evidence="8">Belongs to the ADP/ATP translocase tlc family.</text>
</comment>
<feature type="transmembrane region" description="Helical" evidence="8">
    <location>
        <begin position="298"/>
        <end position="320"/>
    </location>
</feature>
<reference evidence="9 10" key="1">
    <citation type="submission" date="2016-12" db="EMBL/GenBank/DDBJ databases">
        <title>Isolation and genomic insights into novel planktonic Zetaproteobacteria from stratified waters of the Chesapeake Bay.</title>
        <authorList>
            <person name="McAllister S.M."/>
            <person name="Kato S."/>
            <person name="Chan C.S."/>
            <person name="Chiu B.K."/>
            <person name="Field E.K."/>
        </authorList>
    </citation>
    <scope>NUCLEOTIDE SEQUENCE [LARGE SCALE GENOMIC DNA]</scope>
    <source>
        <strain evidence="9 10">CP-8</strain>
    </source>
</reference>
<dbReference type="InterPro" id="IPR004667">
    <property type="entry name" value="ADP_ATP_car_bac_type"/>
</dbReference>
<dbReference type="Pfam" id="PF03219">
    <property type="entry name" value="TLC"/>
    <property type="match status" value="1"/>
</dbReference>
<feature type="transmembrane region" description="Helical" evidence="8">
    <location>
        <begin position="144"/>
        <end position="164"/>
    </location>
</feature>
<dbReference type="PANTHER" id="PTHR43596:SF1">
    <property type="entry name" value="ADP,ATP CARRIER PROTEIN"/>
    <property type="match status" value="1"/>
</dbReference>
<evidence type="ECO:0000256" key="2">
    <source>
        <dbReference type="ARBA" id="ARBA00022448"/>
    </source>
</evidence>
<evidence type="ECO:0000256" key="8">
    <source>
        <dbReference type="RuleBase" id="RU363121"/>
    </source>
</evidence>